<proteinExistence type="predicted"/>
<evidence type="ECO:0000313" key="2">
    <source>
        <dbReference type="Proteomes" id="UP000077066"/>
    </source>
</evidence>
<reference evidence="1 2" key="1">
    <citation type="submission" date="2016-04" db="EMBL/GenBank/DDBJ databases">
        <title>Genome sequence of Methanobrevibacter filiformis DSM 11501.</title>
        <authorList>
            <person name="Poehlein A."/>
            <person name="Seedorf H."/>
            <person name="Daniel R."/>
        </authorList>
    </citation>
    <scope>NUCLEOTIDE SEQUENCE [LARGE SCALE GENOMIC DNA]</scope>
    <source>
        <strain evidence="1 2">DSM 11501</strain>
    </source>
</reference>
<gene>
    <name evidence="1" type="ORF">MBFIL_02770</name>
</gene>
<sequence>MTETSKLYKGFQTTIPKNIRNKINLDLEHVLDWDVLENGEIRVTPRKSTDFMSMCGMFKSKGPADAVKSVRKMREGREDY</sequence>
<accession>A0A166CW39</accession>
<dbReference type="SUPFAM" id="SSF89447">
    <property type="entry name" value="AbrB/MazE/MraZ-like"/>
    <property type="match status" value="1"/>
</dbReference>
<dbReference type="Gene3D" id="2.10.260.10">
    <property type="match status" value="1"/>
</dbReference>
<protein>
    <recommendedName>
        <fullName evidence="3">SpoVT-AbrB domain-containing protein</fullName>
    </recommendedName>
</protein>
<dbReference type="RefSeq" id="WP_066970756.1">
    <property type="nucleotide sequence ID" value="NZ_LWMT01000037.1"/>
</dbReference>
<dbReference type="InterPro" id="IPR037914">
    <property type="entry name" value="SpoVT-AbrB_sf"/>
</dbReference>
<organism evidence="1 2">
    <name type="scientific">Methanobrevibacter filiformis</name>
    <dbReference type="NCBI Taxonomy" id="55758"/>
    <lineage>
        <taxon>Archaea</taxon>
        <taxon>Methanobacteriati</taxon>
        <taxon>Methanobacteriota</taxon>
        <taxon>Methanomada group</taxon>
        <taxon>Methanobacteria</taxon>
        <taxon>Methanobacteriales</taxon>
        <taxon>Methanobacteriaceae</taxon>
        <taxon>Methanobrevibacter</taxon>
    </lineage>
</organism>
<evidence type="ECO:0008006" key="3">
    <source>
        <dbReference type="Google" id="ProtNLM"/>
    </source>
</evidence>
<dbReference type="Proteomes" id="UP000077066">
    <property type="component" value="Unassembled WGS sequence"/>
</dbReference>
<comment type="caution">
    <text evidence="1">The sequence shown here is derived from an EMBL/GenBank/DDBJ whole genome shotgun (WGS) entry which is preliminary data.</text>
</comment>
<evidence type="ECO:0000313" key="1">
    <source>
        <dbReference type="EMBL" id="KZX17207.1"/>
    </source>
</evidence>
<dbReference type="PATRIC" id="fig|55758.3.peg.310"/>
<name>A0A166CW39_9EURY</name>
<dbReference type="OrthoDB" id="67352at2157"/>
<dbReference type="AlphaFoldDB" id="A0A166CW39"/>
<keyword evidence="2" id="KW-1185">Reference proteome</keyword>
<dbReference type="EMBL" id="LWMT01000037">
    <property type="protein sequence ID" value="KZX17207.1"/>
    <property type="molecule type" value="Genomic_DNA"/>
</dbReference>